<dbReference type="EMBL" id="LT622875">
    <property type="protein sequence ID" value="SCW23817.1"/>
    <property type="molecule type" value="Genomic_DNA"/>
</dbReference>
<gene>
    <name evidence="5 7" type="primary">rpl35</name>
    <name evidence="7" type="ORF">J0255_138</name>
</gene>
<evidence type="ECO:0000256" key="5">
    <source>
        <dbReference type="HAMAP-Rule" id="MF_00514"/>
    </source>
</evidence>
<dbReference type="FunFam" id="4.10.410.60:FF:000001">
    <property type="entry name" value="50S ribosomal protein L35"/>
    <property type="match status" value="1"/>
</dbReference>
<geneLocation type="chloroplast" evidence="7"/>
<dbReference type="PRINTS" id="PR00064">
    <property type="entry name" value="RIBOSOMALL35"/>
</dbReference>
<organism evidence="7">
    <name type="scientific">Yamadaella caenomyce</name>
    <dbReference type="NCBI Taxonomy" id="259029"/>
    <lineage>
        <taxon>Eukaryota</taxon>
        <taxon>Rhodophyta</taxon>
        <taxon>Florideophyceae</taxon>
        <taxon>Nemaliophycidae</taxon>
        <taxon>Nemaliales</taxon>
        <taxon>Liagoraceae</taxon>
        <taxon>Yamadaella</taxon>
    </lineage>
</organism>
<keyword evidence="3 5" id="KW-0687">Ribonucleoprotein</keyword>
<evidence type="ECO:0000256" key="3">
    <source>
        <dbReference type="ARBA" id="ARBA00023274"/>
    </source>
</evidence>
<dbReference type="SUPFAM" id="SSF143034">
    <property type="entry name" value="L35p-like"/>
    <property type="match status" value="1"/>
</dbReference>
<keyword evidence="7" id="KW-0934">Plastid</keyword>
<comment type="subcellular location">
    <subcellularLocation>
        <location evidence="5">Plastid</location>
        <location evidence="5">Chloroplast</location>
    </subcellularLocation>
</comment>
<reference evidence="7" key="1">
    <citation type="submission" date="2016-10" db="EMBL/GenBank/DDBJ databases">
        <title>Chloroplast genomes as a tool to resolve red algal phylogenies: a case study in the Nemaliales.</title>
        <authorList>
            <person name="Costa J.F."/>
            <person name="Lin S.M."/>
            <person name="Macaya E.C."/>
            <person name="Fernandez-Garcia C."/>
            <person name="Verbruggen H."/>
        </authorList>
    </citation>
    <scope>NUCLEOTIDE SEQUENCE</scope>
    <source>
        <strain evidence="7">J.0255</strain>
    </source>
</reference>
<evidence type="ECO:0000313" key="7">
    <source>
        <dbReference type="EMBL" id="SCW23817.1"/>
    </source>
</evidence>
<dbReference type="Pfam" id="PF01632">
    <property type="entry name" value="Ribosomal_L35p"/>
    <property type="match status" value="1"/>
</dbReference>
<keyword evidence="7" id="KW-0150">Chloroplast</keyword>
<dbReference type="GO" id="GO:0003735">
    <property type="term" value="F:structural constituent of ribosome"/>
    <property type="evidence" value="ECO:0007669"/>
    <property type="project" value="InterPro"/>
</dbReference>
<dbReference type="InterPro" id="IPR018265">
    <property type="entry name" value="Ribosomal_bL35_CS"/>
</dbReference>
<dbReference type="InterPro" id="IPR001706">
    <property type="entry name" value="Ribosomal_bL35"/>
</dbReference>
<evidence type="ECO:0000256" key="6">
    <source>
        <dbReference type="SAM" id="MobiDB-lite"/>
    </source>
</evidence>
<feature type="region of interest" description="Disordered" evidence="6">
    <location>
        <begin position="28"/>
        <end position="50"/>
    </location>
</feature>
<evidence type="ECO:0000256" key="1">
    <source>
        <dbReference type="ARBA" id="ARBA00006598"/>
    </source>
</evidence>
<dbReference type="NCBIfam" id="TIGR00001">
    <property type="entry name" value="rpmI_bact"/>
    <property type="match status" value="1"/>
</dbReference>
<keyword evidence="2 5" id="KW-0689">Ribosomal protein</keyword>
<evidence type="ECO:0000256" key="2">
    <source>
        <dbReference type="ARBA" id="ARBA00022980"/>
    </source>
</evidence>
<dbReference type="GO" id="GO:0006412">
    <property type="term" value="P:translation"/>
    <property type="evidence" value="ECO:0007669"/>
    <property type="project" value="UniProtKB-UniRule"/>
</dbReference>
<dbReference type="GeneID" id="29998026"/>
<dbReference type="HAMAP" id="MF_00514">
    <property type="entry name" value="Ribosomal_bL35"/>
    <property type="match status" value="1"/>
</dbReference>
<protein>
    <recommendedName>
        <fullName evidence="4 5">Large ribosomal subunit protein bL35c</fullName>
    </recommendedName>
</protein>
<dbReference type="GO" id="GO:0015934">
    <property type="term" value="C:large ribosomal subunit"/>
    <property type="evidence" value="ECO:0007669"/>
    <property type="project" value="TreeGrafter"/>
</dbReference>
<accession>A0A1G4NYU0</accession>
<dbReference type="Gene3D" id="4.10.410.60">
    <property type="match status" value="1"/>
</dbReference>
<dbReference type="AlphaFoldDB" id="A0A1G4NYU0"/>
<evidence type="ECO:0000256" key="4">
    <source>
        <dbReference type="ARBA" id="ARBA00072523"/>
    </source>
</evidence>
<name>A0A1G4NYU0_9FLOR</name>
<sequence length="64" mass="7239">MPKLKTSASIAKRFKLSGNNKLIRRKAGKSHLLQKKSPARKCRLSRPTNVYPGDTKTIIQKYNA</sequence>
<dbReference type="PANTHER" id="PTHR33343">
    <property type="entry name" value="54S RIBOSOMAL PROTEIN BL35M"/>
    <property type="match status" value="1"/>
</dbReference>
<dbReference type="InterPro" id="IPR021137">
    <property type="entry name" value="Ribosomal_bL35-like"/>
</dbReference>
<comment type="similarity">
    <text evidence="1 5">Belongs to the bacterial ribosomal protein bL35 family.</text>
</comment>
<dbReference type="InterPro" id="IPR037229">
    <property type="entry name" value="Ribosomal_bL35_sf"/>
</dbReference>
<dbReference type="PROSITE" id="PS00936">
    <property type="entry name" value="RIBOSOMAL_L35"/>
    <property type="match status" value="1"/>
</dbReference>
<reference evidence="7" key="2">
    <citation type="submission" date="2016-10" db="EMBL/GenBank/DDBJ databases">
        <authorList>
            <person name="de Groot N.N."/>
        </authorList>
    </citation>
    <scope>NUCLEOTIDE SEQUENCE</scope>
    <source>
        <strain evidence="7">J.0255</strain>
    </source>
</reference>
<feature type="compositionally biased region" description="Basic residues" evidence="6">
    <location>
        <begin position="28"/>
        <end position="44"/>
    </location>
</feature>
<proteinExistence type="inferred from homology"/>
<dbReference type="RefSeq" id="YP_009315362.1">
    <property type="nucleotide sequence ID" value="NC_031666.1"/>
</dbReference>
<dbReference type="PANTHER" id="PTHR33343:SF1">
    <property type="entry name" value="LARGE RIBOSOMAL SUBUNIT PROTEIN BL35M"/>
    <property type="match status" value="1"/>
</dbReference>
<dbReference type="GO" id="GO:0009507">
    <property type="term" value="C:chloroplast"/>
    <property type="evidence" value="ECO:0007669"/>
    <property type="project" value="UniProtKB-SubCell"/>
</dbReference>